<evidence type="ECO:0000256" key="1">
    <source>
        <dbReference type="SAM" id="MobiDB-lite"/>
    </source>
</evidence>
<accession>A0A7C9B0U7</accession>
<proteinExistence type="predicted"/>
<feature type="compositionally biased region" description="Basic residues" evidence="1">
    <location>
        <begin position="1"/>
        <end position="11"/>
    </location>
</feature>
<organism evidence="2">
    <name type="scientific">Opuntia streptacantha</name>
    <name type="common">Prickly pear cactus</name>
    <name type="synonym">Opuntia cardona</name>
    <dbReference type="NCBI Taxonomy" id="393608"/>
    <lineage>
        <taxon>Eukaryota</taxon>
        <taxon>Viridiplantae</taxon>
        <taxon>Streptophyta</taxon>
        <taxon>Embryophyta</taxon>
        <taxon>Tracheophyta</taxon>
        <taxon>Spermatophyta</taxon>
        <taxon>Magnoliopsida</taxon>
        <taxon>eudicotyledons</taxon>
        <taxon>Gunneridae</taxon>
        <taxon>Pentapetalae</taxon>
        <taxon>Caryophyllales</taxon>
        <taxon>Cactineae</taxon>
        <taxon>Cactaceae</taxon>
        <taxon>Opuntioideae</taxon>
        <taxon>Opuntia</taxon>
    </lineage>
</organism>
<dbReference type="AlphaFoldDB" id="A0A7C9B0U7"/>
<reference evidence="2" key="1">
    <citation type="journal article" date="2013" name="J. Plant Res.">
        <title>Effect of fungi and light on seed germination of three Opuntia species from semiarid lands of central Mexico.</title>
        <authorList>
            <person name="Delgado-Sanchez P."/>
            <person name="Jimenez-Bremont J.F."/>
            <person name="Guerrero-Gonzalez Mde L."/>
            <person name="Flores J."/>
        </authorList>
    </citation>
    <scope>NUCLEOTIDE SEQUENCE</scope>
    <source>
        <tissue evidence="2">Cladode</tissue>
    </source>
</reference>
<reference evidence="2" key="2">
    <citation type="submission" date="2020-07" db="EMBL/GenBank/DDBJ databases">
        <authorList>
            <person name="Vera ALvarez R."/>
            <person name="Arias-Moreno D.M."/>
            <person name="Jimenez-Jacinto V."/>
            <person name="Jimenez-Bremont J.F."/>
            <person name="Swaminathan K."/>
            <person name="Moose S.P."/>
            <person name="Guerrero-Gonzalez M.L."/>
            <person name="Marino-Ramirez L."/>
            <person name="Landsman D."/>
            <person name="Rodriguez-Kessler M."/>
            <person name="Delgado-Sanchez P."/>
        </authorList>
    </citation>
    <scope>NUCLEOTIDE SEQUENCE</scope>
    <source>
        <tissue evidence="2">Cladode</tissue>
    </source>
</reference>
<protein>
    <submittedName>
        <fullName evidence="2">Uncharacterized protein</fullName>
    </submittedName>
</protein>
<sequence length="99" mass="11544">MRLRSRLRSAFHHTVGGHSRRDHIPRRQSNSHGENKEAIENFNHKQPLLDEIRANPSHSTIQHQHQHHHRRHNDKDPISCCQANGKNPNPKNAQNPTEI</sequence>
<feature type="compositionally biased region" description="Basic and acidic residues" evidence="1">
    <location>
        <begin position="33"/>
        <end position="53"/>
    </location>
</feature>
<feature type="region of interest" description="Disordered" evidence="1">
    <location>
        <begin position="1"/>
        <end position="99"/>
    </location>
</feature>
<feature type="compositionally biased region" description="Polar residues" evidence="1">
    <location>
        <begin position="81"/>
        <end position="99"/>
    </location>
</feature>
<name>A0A7C9B0U7_OPUST</name>
<dbReference type="EMBL" id="GISG01286400">
    <property type="protein sequence ID" value="MBA4680296.1"/>
    <property type="molecule type" value="Transcribed_RNA"/>
</dbReference>
<evidence type="ECO:0000313" key="2">
    <source>
        <dbReference type="EMBL" id="MBA4680296.1"/>
    </source>
</evidence>